<feature type="domain" description="Ketoreductase" evidence="9">
    <location>
        <begin position="23"/>
        <end position="201"/>
    </location>
</feature>
<dbReference type="PANTHER" id="PTHR42879:SF2">
    <property type="entry name" value="3-OXOACYL-[ACYL-CARRIER-PROTEIN] REDUCTASE FABG"/>
    <property type="match status" value="1"/>
</dbReference>
<comment type="function">
    <text evidence="8">Catalyzes the NADPH-dependent reduction of beta-ketoacyl-ACP substrates to beta-hydroxyacyl-ACP products, the first reductive step in the elongation cycle of fatty acid biosynthesis.</text>
</comment>
<evidence type="ECO:0000256" key="3">
    <source>
        <dbReference type="ARBA" id="ARBA00012948"/>
    </source>
</evidence>
<evidence type="ECO:0000256" key="6">
    <source>
        <dbReference type="PIRSR" id="PIRSR611284-1"/>
    </source>
</evidence>
<gene>
    <name evidence="10" type="ordered locus">SVEN_1450</name>
</gene>
<dbReference type="KEGG" id="sve:SVEN_1450"/>
<dbReference type="InterPro" id="IPR020904">
    <property type="entry name" value="Sc_DH/Rdtase_CS"/>
</dbReference>
<sequence>MAAAVPIGFRIPDRYRKGDPLSRSVLVTGGNRGIGLAIARAFAEAGDKVAITYRSGEPPAALTELGCLAVKCDITDGEQVEQAYKEIEEKHGPVEVLVANAGVTKDQLLMRMSEEDFTSVLDTNLTGTFRVVKRANRGMLRAKKGRVVLISSVVGLLGSAGQANYAASKAGLVGFARSLARELGSRNITFNVVAPGFVDTDMTAVLTDDQRAGIVSQVPLGRYAQPEEIAATVKFLASDDASYITGAVIPVDGGLGMGH</sequence>
<evidence type="ECO:0000313" key="11">
    <source>
        <dbReference type="Proteomes" id="UP000006854"/>
    </source>
</evidence>
<dbReference type="UniPathway" id="UPA00094"/>
<feature type="binding site" evidence="7">
    <location>
        <position position="100"/>
    </location>
    <ligand>
        <name>NADP(+)</name>
        <dbReference type="ChEBI" id="CHEBI:58349"/>
    </ligand>
</feature>
<evidence type="ECO:0000256" key="8">
    <source>
        <dbReference type="RuleBase" id="RU366074"/>
    </source>
</evidence>
<dbReference type="GO" id="GO:0051287">
    <property type="term" value="F:NAD binding"/>
    <property type="evidence" value="ECO:0007669"/>
    <property type="project" value="UniProtKB-UniRule"/>
</dbReference>
<dbReference type="GO" id="GO:0006633">
    <property type="term" value="P:fatty acid biosynthetic process"/>
    <property type="evidence" value="ECO:0007669"/>
    <property type="project" value="UniProtKB-UniPathway"/>
</dbReference>
<dbReference type="InterPro" id="IPR036291">
    <property type="entry name" value="NAD(P)-bd_dom_sf"/>
</dbReference>
<evidence type="ECO:0000256" key="5">
    <source>
        <dbReference type="ARBA" id="ARBA00048508"/>
    </source>
</evidence>
<comment type="subunit">
    <text evidence="8">Homotetramer.</text>
</comment>
<dbReference type="CDD" id="cd05333">
    <property type="entry name" value="BKR_SDR_c"/>
    <property type="match status" value="1"/>
</dbReference>
<name>F2RFF7_STRVP</name>
<comment type="catalytic activity">
    <reaction evidence="5 8">
        <text>a (3R)-hydroxyacyl-[ACP] + NADP(+) = a 3-oxoacyl-[ACP] + NADPH + H(+)</text>
        <dbReference type="Rhea" id="RHEA:17397"/>
        <dbReference type="Rhea" id="RHEA-COMP:9916"/>
        <dbReference type="Rhea" id="RHEA-COMP:9945"/>
        <dbReference type="ChEBI" id="CHEBI:15378"/>
        <dbReference type="ChEBI" id="CHEBI:57783"/>
        <dbReference type="ChEBI" id="CHEBI:58349"/>
        <dbReference type="ChEBI" id="CHEBI:78776"/>
        <dbReference type="ChEBI" id="CHEBI:78827"/>
        <dbReference type="EC" id="1.1.1.100"/>
    </reaction>
</comment>
<keyword evidence="11" id="KW-1185">Reference proteome</keyword>
<dbReference type="PATRIC" id="fig|953739.5.peg.3560"/>
<feature type="binding site" evidence="7">
    <location>
        <begin position="165"/>
        <end position="169"/>
    </location>
    <ligand>
        <name>NADP(+)</name>
        <dbReference type="ChEBI" id="CHEBI:58349"/>
    </ligand>
</feature>
<dbReference type="InterPro" id="IPR057326">
    <property type="entry name" value="KR_dom"/>
</dbReference>
<feature type="active site" description="Proton acceptor" evidence="6">
    <location>
        <position position="165"/>
    </location>
</feature>
<dbReference type="SUPFAM" id="SSF51735">
    <property type="entry name" value="NAD(P)-binding Rossmann-fold domains"/>
    <property type="match status" value="1"/>
</dbReference>
<evidence type="ECO:0000256" key="7">
    <source>
        <dbReference type="PIRSR" id="PIRSR611284-2"/>
    </source>
</evidence>
<dbReference type="EMBL" id="FR845719">
    <property type="protein sequence ID" value="CCA54737.1"/>
    <property type="molecule type" value="Genomic_DNA"/>
</dbReference>
<dbReference type="PRINTS" id="PR00080">
    <property type="entry name" value="SDRFAMILY"/>
</dbReference>
<keyword evidence="8" id="KW-0443">Lipid metabolism</keyword>
<keyword evidence="8" id="KW-0444">Lipid biosynthesis</keyword>
<dbReference type="InterPro" id="IPR002347">
    <property type="entry name" value="SDR_fam"/>
</dbReference>
<dbReference type="PANTHER" id="PTHR42879">
    <property type="entry name" value="3-OXOACYL-(ACYL-CARRIER-PROTEIN) REDUCTASE"/>
    <property type="match status" value="1"/>
</dbReference>
<keyword evidence="4 8" id="KW-0560">Oxidoreductase</keyword>
<dbReference type="InterPro" id="IPR050259">
    <property type="entry name" value="SDR"/>
</dbReference>
<dbReference type="Pfam" id="PF13561">
    <property type="entry name" value="adh_short_C2"/>
    <property type="match status" value="1"/>
</dbReference>
<dbReference type="eggNOG" id="COG1028">
    <property type="taxonomic scope" value="Bacteria"/>
</dbReference>
<dbReference type="STRING" id="953739.SVEN_1450"/>
<dbReference type="PROSITE" id="PS00061">
    <property type="entry name" value="ADH_SHORT"/>
    <property type="match status" value="1"/>
</dbReference>
<evidence type="ECO:0000256" key="1">
    <source>
        <dbReference type="ARBA" id="ARBA00005194"/>
    </source>
</evidence>
<proteinExistence type="inferred from homology"/>
<dbReference type="Proteomes" id="UP000006854">
    <property type="component" value="Chromosome"/>
</dbReference>
<keyword evidence="8" id="KW-0275">Fatty acid biosynthesis</keyword>
<dbReference type="GO" id="GO:0004316">
    <property type="term" value="F:3-oxoacyl-[acyl-carrier-protein] reductase (NADPH) activity"/>
    <property type="evidence" value="ECO:0007669"/>
    <property type="project" value="UniProtKB-UniRule"/>
</dbReference>
<evidence type="ECO:0000259" key="9">
    <source>
        <dbReference type="SMART" id="SM00822"/>
    </source>
</evidence>
<reference evidence="10 11" key="1">
    <citation type="journal article" date="2011" name="BMC Genomics">
        <title>Genome-wide analysis of the role of GlnR in Streptomyces venezuelae provides new insights into global nitrogen regulation in actinomycetes.</title>
        <authorList>
            <person name="Pullan S.T."/>
            <person name="Bibb M.J."/>
            <person name="Merrick M."/>
        </authorList>
    </citation>
    <scope>NUCLEOTIDE SEQUENCE [LARGE SCALE GENOMIC DNA]</scope>
    <source>
        <strain evidence="10">ATCC 10712</strain>
    </source>
</reference>
<protein>
    <recommendedName>
        <fullName evidence="3 8">3-oxoacyl-[acyl-carrier-protein] reductase</fullName>
        <ecNumber evidence="3 8">1.1.1.100</ecNumber>
    </recommendedName>
</protein>
<evidence type="ECO:0000313" key="10">
    <source>
        <dbReference type="EMBL" id="CCA54737.1"/>
    </source>
</evidence>
<evidence type="ECO:0000256" key="2">
    <source>
        <dbReference type="ARBA" id="ARBA00006484"/>
    </source>
</evidence>
<dbReference type="FunFam" id="3.40.50.720:FF:000173">
    <property type="entry name" value="3-oxoacyl-[acyl-carrier protein] reductase"/>
    <property type="match status" value="1"/>
</dbReference>
<accession>F2RFF7</accession>
<dbReference type="NCBIfam" id="TIGR01830">
    <property type="entry name" value="3oxo_ACP_reduc"/>
    <property type="match status" value="1"/>
</dbReference>
<dbReference type="HOGENOM" id="CLU_010194_1_3_11"/>
<comment type="similarity">
    <text evidence="2 8">Belongs to the short-chain dehydrogenases/reductases (SDR) family.</text>
</comment>
<dbReference type="NCBIfam" id="NF009466">
    <property type="entry name" value="PRK12826.1-2"/>
    <property type="match status" value="1"/>
</dbReference>
<dbReference type="PRINTS" id="PR00081">
    <property type="entry name" value="GDHRDH"/>
</dbReference>
<dbReference type="SMART" id="SM00822">
    <property type="entry name" value="PKS_KR"/>
    <property type="match status" value="1"/>
</dbReference>
<keyword evidence="8" id="KW-0276">Fatty acid metabolism</keyword>
<dbReference type="EC" id="1.1.1.100" evidence="3 8"/>
<comment type="pathway">
    <text evidence="1 8">Lipid metabolism; fatty acid biosynthesis.</text>
</comment>
<dbReference type="InterPro" id="IPR011284">
    <property type="entry name" value="3oxo_ACP_reduc"/>
</dbReference>
<keyword evidence="7 8" id="KW-0521">NADP</keyword>
<evidence type="ECO:0000256" key="4">
    <source>
        <dbReference type="ARBA" id="ARBA00023002"/>
    </source>
</evidence>
<feature type="binding site" evidence="7">
    <location>
        <begin position="29"/>
        <end position="32"/>
    </location>
    <ligand>
        <name>NADP(+)</name>
        <dbReference type="ChEBI" id="CHEBI:58349"/>
    </ligand>
</feature>
<dbReference type="Gene3D" id="3.40.50.720">
    <property type="entry name" value="NAD(P)-binding Rossmann-like Domain"/>
    <property type="match status" value="1"/>
</dbReference>
<organism evidence="10 11">
    <name type="scientific">Streptomyces venezuelae (strain ATCC 10712 / CBS 650.69 / DSM 40230 / JCM 4526 / NBRC 13096 / PD 04745)</name>
    <dbReference type="NCBI Taxonomy" id="953739"/>
    <lineage>
        <taxon>Bacteria</taxon>
        <taxon>Bacillati</taxon>
        <taxon>Actinomycetota</taxon>
        <taxon>Actinomycetes</taxon>
        <taxon>Kitasatosporales</taxon>
        <taxon>Streptomycetaceae</taxon>
        <taxon>Streptomyces</taxon>
    </lineage>
</organism>
<dbReference type="AlphaFoldDB" id="F2RFF7"/>